<evidence type="ECO:0000313" key="3">
    <source>
        <dbReference type="Proteomes" id="UP000801864"/>
    </source>
</evidence>
<dbReference type="AlphaFoldDB" id="A0A9P5CCT9"/>
<feature type="region of interest" description="Disordered" evidence="1">
    <location>
        <begin position="1"/>
        <end position="26"/>
    </location>
</feature>
<keyword evidence="3" id="KW-1185">Reference proteome</keyword>
<evidence type="ECO:0000313" key="2">
    <source>
        <dbReference type="EMBL" id="KAF3067965.1"/>
    </source>
</evidence>
<dbReference type="Proteomes" id="UP000801864">
    <property type="component" value="Unassembled WGS sequence"/>
</dbReference>
<feature type="compositionally biased region" description="Polar residues" evidence="1">
    <location>
        <begin position="11"/>
        <end position="22"/>
    </location>
</feature>
<gene>
    <name evidence="2" type="ORF">CFAM422_008146</name>
</gene>
<feature type="compositionally biased region" description="Basic and acidic residues" evidence="1">
    <location>
        <begin position="74"/>
        <end position="83"/>
    </location>
</feature>
<feature type="compositionally biased region" description="Basic and acidic residues" evidence="1">
    <location>
        <begin position="1"/>
        <end position="10"/>
    </location>
</feature>
<protein>
    <submittedName>
        <fullName evidence="2">Uncharacterized protein</fullName>
    </submittedName>
</protein>
<organism evidence="2 3">
    <name type="scientific">Trichoderma lentiforme</name>
    <dbReference type="NCBI Taxonomy" id="1567552"/>
    <lineage>
        <taxon>Eukaryota</taxon>
        <taxon>Fungi</taxon>
        <taxon>Dikarya</taxon>
        <taxon>Ascomycota</taxon>
        <taxon>Pezizomycotina</taxon>
        <taxon>Sordariomycetes</taxon>
        <taxon>Hypocreomycetidae</taxon>
        <taxon>Hypocreales</taxon>
        <taxon>Hypocreaceae</taxon>
        <taxon>Trichoderma</taxon>
    </lineage>
</organism>
<evidence type="ECO:0000256" key="1">
    <source>
        <dbReference type="SAM" id="MobiDB-lite"/>
    </source>
</evidence>
<sequence>MLQLKARFDSRSSFGHQYSSGAQRLGDNTYEVTGQRSPMSHIPPCRIHQMEMKQKHPSKQSQANGCKEATSSDAKTRELLGFD</sequence>
<feature type="region of interest" description="Disordered" evidence="1">
    <location>
        <begin position="51"/>
        <end position="83"/>
    </location>
</feature>
<name>A0A9P5CCT9_9HYPO</name>
<dbReference type="EMBL" id="QLNT01000014">
    <property type="protein sequence ID" value="KAF3067965.1"/>
    <property type="molecule type" value="Genomic_DNA"/>
</dbReference>
<reference evidence="2 3" key="1">
    <citation type="submission" date="2018-06" db="EMBL/GenBank/DDBJ databases">
        <title>Genome analysis of cellulolytic fungus Trichoderma lentiforme CFAM-422.</title>
        <authorList>
            <person name="Steindorff A.S."/>
            <person name="Formighieri E.F."/>
            <person name="Midorikawa G.E.O."/>
            <person name="Tamietti M.S."/>
            <person name="Ramos E.Z."/>
            <person name="Silva A.S."/>
            <person name="Bon E.P.S."/>
            <person name="Mendes T.D."/>
            <person name="Damaso M.C.T."/>
            <person name="Favaro L.C.L."/>
        </authorList>
    </citation>
    <scope>NUCLEOTIDE SEQUENCE [LARGE SCALE GENOMIC DNA]</scope>
    <source>
        <strain evidence="2 3">CFAM-422</strain>
    </source>
</reference>
<accession>A0A9P5CCT9</accession>
<feature type="compositionally biased region" description="Polar residues" evidence="1">
    <location>
        <begin position="59"/>
        <end position="73"/>
    </location>
</feature>
<proteinExistence type="predicted"/>
<comment type="caution">
    <text evidence="2">The sequence shown here is derived from an EMBL/GenBank/DDBJ whole genome shotgun (WGS) entry which is preliminary data.</text>
</comment>